<feature type="compositionally biased region" description="Low complexity" evidence="1">
    <location>
        <begin position="885"/>
        <end position="895"/>
    </location>
</feature>
<evidence type="ECO:0000256" key="1">
    <source>
        <dbReference type="SAM" id="MobiDB-lite"/>
    </source>
</evidence>
<feature type="compositionally biased region" description="Polar residues" evidence="1">
    <location>
        <begin position="492"/>
        <end position="504"/>
    </location>
</feature>
<organism evidence="2 3">
    <name type="scientific">Temnothorax curvispinosus</name>
    <dbReference type="NCBI Taxonomy" id="300111"/>
    <lineage>
        <taxon>Eukaryota</taxon>
        <taxon>Metazoa</taxon>
        <taxon>Ecdysozoa</taxon>
        <taxon>Arthropoda</taxon>
        <taxon>Hexapoda</taxon>
        <taxon>Insecta</taxon>
        <taxon>Pterygota</taxon>
        <taxon>Neoptera</taxon>
        <taxon>Endopterygota</taxon>
        <taxon>Hymenoptera</taxon>
        <taxon>Apocrita</taxon>
        <taxon>Aculeata</taxon>
        <taxon>Formicoidea</taxon>
        <taxon>Formicidae</taxon>
        <taxon>Myrmicinae</taxon>
        <taxon>Temnothorax</taxon>
    </lineage>
</organism>
<feature type="region of interest" description="Disordered" evidence="1">
    <location>
        <begin position="294"/>
        <end position="357"/>
    </location>
</feature>
<feature type="compositionally biased region" description="Basic and acidic residues" evidence="1">
    <location>
        <begin position="187"/>
        <end position="199"/>
    </location>
</feature>
<dbReference type="AlphaFoldDB" id="A0A6J1QWT4"/>
<feature type="compositionally biased region" description="Low complexity" evidence="1">
    <location>
        <begin position="505"/>
        <end position="518"/>
    </location>
</feature>
<dbReference type="GeneID" id="112463146"/>
<accession>A0A6J1QWT4</accession>
<feature type="region of interest" description="Disordered" evidence="1">
    <location>
        <begin position="620"/>
        <end position="679"/>
    </location>
</feature>
<feature type="region of interest" description="Disordered" evidence="1">
    <location>
        <begin position="492"/>
        <end position="528"/>
    </location>
</feature>
<evidence type="ECO:0000313" key="2">
    <source>
        <dbReference type="Proteomes" id="UP000504618"/>
    </source>
</evidence>
<sequence>MPTDDDYGRRDRLLLHQHPIAQYGSSSSPLPGSNAPNSGGVGAQIGPSNPSDCFKQQAQQQQLSDLRLVASTASQSGQERRQSDQQTQSSDHVGARMVDRHEKSAEKPTIDFSKCGEGRPSSCERFGHYQAQGGEHVGGRLGGERHEKAVDKSCIDYSKCVEDRQSSCERFGHYQAQSGEHVGGRMGGERHEKSSDKSSIDFTKCTADGRQSSCERFGHYQTSTFGQSSLQGHYGGGHADRFARFNDLSVLHGEQRAPNDRYSVCNPELRFDTASTSGSGEYANANALTGSFVSETFPSPPSPAPANDRFVPPPPLSPSPSEKYASSQSLAGYPSADRILPPNSPGPKYGADSAATASSIPAKDRFASAERLLANQQSATGDAKDQQRYAGPPDRLLSESSPVLGGLQAGLQTGLQSSVVYAKDTRYAAISADRILSSSPIHAPVPERFVGKSERYLGESPIHDRYPRQDPPATTHHERYSTMAAATERFLSNSPNPESAHQRYSSSDRSSLQTSSSSNEQNRRLYADRGVETVCQKYTDRSIGSPASADFGRYSGFPEVGSQTRYVSSNDRFNDLALQRCSQSRSIDRFSSDRYLAGSSPAHDGRLSNAETPRYIVSSTERLLAPTSSSSSSSSETGSRYHSPYTTTGTQSSVSNERFTSISPTSEASTNIHRGGGYQNTKSTVEKYLVSKSVQSYDRYSVGSQNDHQFGQDRYFAAGGSGDRFQAASGADRFHAPADRYSPARSVADKYLSLPKPKDRYTGRITPISCANAVATSSNDRTYCSSNVSYVPPTAHTPVERYVPQPPPEVLYPDRYVDRYVPPAAHTPTDRYVPASDPGDPYMRRDLGFHHHYRLPPPAGYPYQAHFRFRGFAYATSGRLGGSPGSSSSSSTTSTQRETFATSPLLRPKVRASAVEFGATTGAATTTTTVGVGVGRHVCANPAA</sequence>
<proteinExistence type="predicted"/>
<dbReference type="OrthoDB" id="2146116at2759"/>
<gene>
    <name evidence="3" type="primary">LOC112463146</name>
</gene>
<dbReference type="RefSeq" id="XP_024885110.1">
    <property type="nucleotide sequence ID" value="XM_025029342.1"/>
</dbReference>
<feature type="compositionally biased region" description="Polar residues" evidence="1">
    <location>
        <begin position="23"/>
        <end position="37"/>
    </location>
</feature>
<feature type="non-terminal residue" evidence="3">
    <location>
        <position position="944"/>
    </location>
</feature>
<feature type="region of interest" description="Disordered" evidence="1">
    <location>
        <begin position="1"/>
        <end position="117"/>
    </location>
</feature>
<dbReference type="Proteomes" id="UP000504618">
    <property type="component" value="Unplaced"/>
</dbReference>
<feature type="compositionally biased region" description="Basic and acidic residues" evidence="1">
    <location>
        <begin position="93"/>
        <end position="117"/>
    </location>
</feature>
<evidence type="ECO:0000313" key="3">
    <source>
        <dbReference type="RefSeq" id="XP_024885110.1"/>
    </source>
</evidence>
<feature type="compositionally biased region" description="Basic and acidic residues" evidence="1">
    <location>
        <begin position="1"/>
        <end position="14"/>
    </location>
</feature>
<keyword evidence="2" id="KW-1185">Reference proteome</keyword>
<protein>
    <submittedName>
        <fullName evidence="3">Uncharacterized protein LOC112463146</fullName>
    </submittedName>
</protein>
<feature type="region of interest" description="Disordered" evidence="1">
    <location>
        <begin position="878"/>
        <end position="905"/>
    </location>
</feature>
<feature type="region of interest" description="Disordered" evidence="1">
    <location>
        <begin position="179"/>
        <end position="200"/>
    </location>
</feature>
<feature type="region of interest" description="Disordered" evidence="1">
    <location>
        <begin position="376"/>
        <end position="395"/>
    </location>
</feature>
<feature type="compositionally biased region" description="Polar residues" evidence="1">
    <location>
        <begin position="636"/>
        <end position="672"/>
    </location>
</feature>
<name>A0A6J1QWT4_9HYME</name>
<reference evidence="3" key="1">
    <citation type="submission" date="2025-08" db="UniProtKB">
        <authorList>
            <consortium name="RefSeq"/>
        </authorList>
    </citation>
    <scope>IDENTIFICATION</scope>
    <source>
        <tissue evidence="3">Whole body</tissue>
    </source>
</reference>